<dbReference type="EMBL" id="IACK01003550">
    <property type="protein sequence ID" value="LAA68411.1"/>
    <property type="molecule type" value="Transcribed_RNA"/>
</dbReference>
<organism evidence="1">
    <name type="scientific">Micrurus lemniscatus lemniscatus</name>
    <dbReference type="NCBI Taxonomy" id="129467"/>
    <lineage>
        <taxon>Eukaryota</taxon>
        <taxon>Metazoa</taxon>
        <taxon>Chordata</taxon>
        <taxon>Craniata</taxon>
        <taxon>Vertebrata</taxon>
        <taxon>Euteleostomi</taxon>
        <taxon>Lepidosauria</taxon>
        <taxon>Squamata</taxon>
        <taxon>Bifurcata</taxon>
        <taxon>Unidentata</taxon>
        <taxon>Episquamata</taxon>
        <taxon>Toxicofera</taxon>
        <taxon>Serpentes</taxon>
        <taxon>Colubroidea</taxon>
        <taxon>Elapidae</taxon>
        <taxon>Elapinae</taxon>
        <taxon>Micrurus</taxon>
    </lineage>
</organism>
<dbReference type="EMBL" id="IACK01003549">
    <property type="protein sequence ID" value="LAA68410.1"/>
    <property type="molecule type" value="Transcribed_RNA"/>
</dbReference>
<sequence length="123" mass="13566">MHYFKPVLTLPAHNHGCQNSHFSGNGTTNLSDILITVFQSQLNVVGQGDPQAVNLLAREVAASTQIRSIFQTTGLRKAMHSSDSNSVKTVDRISRQHLHFYTYNWLGSDSVVNQEPIGSSQLT</sequence>
<accession>A0A2D4H8U5</accession>
<evidence type="ECO:0000313" key="1">
    <source>
        <dbReference type="EMBL" id="LAA68410.1"/>
    </source>
</evidence>
<reference evidence="1" key="2">
    <citation type="submission" date="2017-11" db="EMBL/GenBank/DDBJ databases">
        <title>Coralsnake Venomics: Analyses of Venom Gland Transcriptomes and Proteomes of Six Brazilian Taxa.</title>
        <authorList>
            <person name="Aird S.D."/>
            <person name="Jorge da Silva N."/>
            <person name="Qiu L."/>
            <person name="Villar-Briones A."/>
            <person name="Aparecida-Saddi V."/>
            <person name="Campos-Telles M.P."/>
            <person name="Grau M."/>
            <person name="Mikheyev A.S."/>
        </authorList>
    </citation>
    <scope>NUCLEOTIDE SEQUENCE</scope>
    <source>
        <tissue evidence="1">Venom_gland</tissue>
    </source>
</reference>
<protein>
    <submittedName>
        <fullName evidence="1">Uncharacterized protein</fullName>
    </submittedName>
</protein>
<dbReference type="AlphaFoldDB" id="A0A2D4H8U5"/>
<reference evidence="1" key="1">
    <citation type="submission" date="2017-07" db="EMBL/GenBank/DDBJ databases">
        <authorList>
            <person name="Mikheyev A."/>
            <person name="Grau M."/>
        </authorList>
    </citation>
    <scope>NUCLEOTIDE SEQUENCE</scope>
    <source>
        <tissue evidence="1">Venom_gland</tissue>
    </source>
</reference>
<proteinExistence type="predicted"/>
<name>A0A2D4H8U5_MICLE</name>